<dbReference type="CDD" id="cd24003">
    <property type="entry name" value="ASKHA_NBD_GDA1_CD39_NTPase"/>
    <property type="match status" value="1"/>
</dbReference>
<dbReference type="PANTHER" id="PTHR11782">
    <property type="entry name" value="ADENOSINE/GUANOSINE DIPHOSPHATASE"/>
    <property type="match status" value="1"/>
</dbReference>
<sequence>MISQKAKSITVAILLFTVMVVVMNSLSSQSSQSLRLTSDALQTNQTCYGVIFDAGSSSTKLGVYSWPCRNDVSIPQINPVTILSDKISPGLSTFANNLTAIEGYLSGLLLKVKSVVPTELQSTTPIMLGATAGMRLIPIEQQTAILAQTYQFFNNSGFYFQGDKWNRVITGQEEGTFLWIATNYLKGTIKNNTDLYGTNNQTFATIDLGGASTQISFKPAPPEQTDEYDFNVTLPENNDYTLYSISYLGYGNDQARNNVVQLSTNKTSNITFTGCYNNGYETQLNGTTIQGNSNAEECVRNIQEFLNSTNCNYSYQSCSINSTYQAIIPESTQIIAVSGVNAAMTSFNMSSPFSPYQLLEKAQNFCSLDFQTVSELEPTNPYISTKCFLGLYASTLLIDGYKVGNRFIESPSKIKGAEPTWSLGFLFNEVSNMNCDLSDEACKGLQSIFKAFKL</sequence>
<feature type="binding site" evidence="4">
    <location>
        <begin position="210"/>
        <end position="214"/>
    </location>
    <ligand>
        <name>ATP</name>
        <dbReference type="ChEBI" id="CHEBI:30616"/>
    </ligand>
</feature>
<dbReference type="Gene3D" id="3.30.420.150">
    <property type="entry name" value="Exopolyphosphatase. Domain 2"/>
    <property type="match status" value="1"/>
</dbReference>
<organism evidence="6 7">
    <name type="scientific">Tetrahymena thermophila (strain SB210)</name>
    <dbReference type="NCBI Taxonomy" id="312017"/>
    <lineage>
        <taxon>Eukaryota</taxon>
        <taxon>Sar</taxon>
        <taxon>Alveolata</taxon>
        <taxon>Ciliophora</taxon>
        <taxon>Intramacronucleata</taxon>
        <taxon>Oligohymenophorea</taxon>
        <taxon>Hymenostomatida</taxon>
        <taxon>Tetrahymenina</taxon>
        <taxon>Tetrahymenidae</taxon>
        <taxon>Tetrahymena</taxon>
    </lineage>
</organism>
<evidence type="ECO:0000256" key="1">
    <source>
        <dbReference type="ARBA" id="ARBA00009283"/>
    </source>
</evidence>
<dbReference type="InterPro" id="IPR000407">
    <property type="entry name" value="GDA1_CD39_NTPase"/>
</dbReference>
<protein>
    <submittedName>
        <fullName evidence="6">GDA1/CD39 nucleoside phosphatase family protein</fullName>
    </submittedName>
</protein>
<accession>I7MMI1</accession>
<dbReference type="Pfam" id="PF01150">
    <property type="entry name" value="GDA1_CD39"/>
    <property type="match status" value="1"/>
</dbReference>
<evidence type="ECO:0000256" key="2">
    <source>
        <dbReference type="ARBA" id="ARBA00022801"/>
    </source>
</evidence>
<keyword evidence="7" id="KW-1185">Reference proteome</keyword>
<dbReference type="GO" id="GO:0016020">
    <property type="term" value="C:membrane"/>
    <property type="evidence" value="ECO:0007669"/>
    <property type="project" value="TreeGrafter"/>
</dbReference>
<proteinExistence type="inferred from homology"/>
<comment type="similarity">
    <text evidence="1 5">Belongs to the GDA1/CD39 NTPase family.</text>
</comment>
<dbReference type="EMBL" id="GG662435">
    <property type="protein sequence ID" value="EAS04904.1"/>
    <property type="molecule type" value="Genomic_DNA"/>
</dbReference>
<evidence type="ECO:0000256" key="4">
    <source>
        <dbReference type="PIRSR" id="PIRSR600407-2"/>
    </source>
</evidence>
<dbReference type="STRING" id="312017.I7MMI1"/>
<dbReference type="OMA" id="GNAISDM"/>
<dbReference type="Proteomes" id="UP000009168">
    <property type="component" value="Unassembled WGS sequence"/>
</dbReference>
<keyword evidence="2 5" id="KW-0378">Hydrolase</keyword>
<evidence type="ECO:0000256" key="5">
    <source>
        <dbReference type="RuleBase" id="RU003833"/>
    </source>
</evidence>
<feature type="active site" description="Proton acceptor" evidence="3">
    <location>
        <position position="174"/>
    </location>
</feature>
<dbReference type="KEGG" id="tet:TTHERM_00684480"/>
<name>I7MMI1_TETTS</name>
<keyword evidence="4" id="KW-0067">ATP-binding</keyword>
<reference evidence="7" key="1">
    <citation type="journal article" date="2006" name="PLoS Biol.">
        <title>Macronuclear genome sequence of the ciliate Tetrahymena thermophila, a model eukaryote.</title>
        <authorList>
            <person name="Eisen J.A."/>
            <person name="Coyne R.S."/>
            <person name="Wu M."/>
            <person name="Wu D."/>
            <person name="Thiagarajan M."/>
            <person name="Wortman J.R."/>
            <person name="Badger J.H."/>
            <person name="Ren Q."/>
            <person name="Amedeo P."/>
            <person name="Jones K.M."/>
            <person name="Tallon L.J."/>
            <person name="Delcher A.L."/>
            <person name="Salzberg S.L."/>
            <person name="Silva J.C."/>
            <person name="Haas B.J."/>
            <person name="Majoros W.H."/>
            <person name="Farzad M."/>
            <person name="Carlton J.M."/>
            <person name="Smith R.K. Jr."/>
            <person name="Garg J."/>
            <person name="Pearlman R.E."/>
            <person name="Karrer K.M."/>
            <person name="Sun L."/>
            <person name="Manning G."/>
            <person name="Elde N.C."/>
            <person name="Turkewitz A.P."/>
            <person name="Asai D.J."/>
            <person name="Wilkes D.E."/>
            <person name="Wang Y."/>
            <person name="Cai H."/>
            <person name="Collins K."/>
            <person name="Stewart B.A."/>
            <person name="Lee S.R."/>
            <person name="Wilamowska K."/>
            <person name="Weinberg Z."/>
            <person name="Ruzzo W.L."/>
            <person name="Wloga D."/>
            <person name="Gaertig J."/>
            <person name="Frankel J."/>
            <person name="Tsao C.-C."/>
            <person name="Gorovsky M.A."/>
            <person name="Keeling P.J."/>
            <person name="Waller R.F."/>
            <person name="Patron N.J."/>
            <person name="Cherry J.M."/>
            <person name="Stover N.A."/>
            <person name="Krieger C.J."/>
            <person name="del Toro C."/>
            <person name="Ryder H.F."/>
            <person name="Williamson S.C."/>
            <person name="Barbeau R.A."/>
            <person name="Hamilton E.P."/>
            <person name="Orias E."/>
        </authorList>
    </citation>
    <scope>NUCLEOTIDE SEQUENCE [LARGE SCALE GENOMIC DNA]</scope>
    <source>
        <strain evidence="7">SB210</strain>
    </source>
</reference>
<evidence type="ECO:0000313" key="7">
    <source>
        <dbReference type="Proteomes" id="UP000009168"/>
    </source>
</evidence>
<dbReference type="SMR" id="I7MMI1"/>
<dbReference type="Gene3D" id="3.30.420.40">
    <property type="match status" value="1"/>
</dbReference>
<dbReference type="HOGENOM" id="CLU_010246_0_3_1"/>
<dbReference type="PANTHER" id="PTHR11782:SF83">
    <property type="entry name" value="GUANOSINE-DIPHOSPHATASE"/>
    <property type="match status" value="1"/>
</dbReference>
<dbReference type="OrthoDB" id="6372431at2759"/>
<dbReference type="RefSeq" id="XP_001025149.1">
    <property type="nucleotide sequence ID" value="XM_001025149.3"/>
</dbReference>
<dbReference type="GO" id="GO:0005524">
    <property type="term" value="F:ATP binding"/>
    <property type="evidence" value="ECO:0007669"/>
    <property type="project" value="UniProtKB-KW"/>
</dbReference>
<dbReference type="GO" id="GO:0009134">
    <property type="term" value="P:nucleoside diphosphate catabolic process"/>
    <property type="evidence" value="ECO:0007669"/>
    <property type="project" value="TreeGrafter"/>
</dbReference>
<dbReference type="GeneID" id="7830680"/>
<evidence type="ECO:0000313" key="6">
    <source>
        <dbReference type="EMBL" id="EAS04904.1"/>
    </source>
</evidence>
<dbReference type="GO" id="GO:0017110">
    <property type="term" value="F:nucleoside diphosphate phosphatase activity"/>
    <property type="evidence" value="ECO:0007669"/>
    <property type="project" value="TreeGrafter"/>
</dbReference>
<evidence type="ECO:0000256" key="3">
    <source>
        <dbReference type="PIRSR" id="PIRSR600407-1"/>
    </source>
</evidence>
<dbReference type="eggNOG" id="KOG1386">
    <property type="taxonomic scope" value="Eukaryota"/>
</dbReference>
<dbReference type="PROSITE" id="PS01238">
    <property type="entry name" value="GDA1_CD39_NTPASE"/>
    <property type="match status" value="1"/>
</dbReference>
<keyword evidence="4" id="KW-0547">Nucleotide-binding</keyword>
<gene>
    <name evidence="6" type="ORF">TTHERM_00684480</name>
</gene>
<dbReference type="InParanoid" id="I7MMI1"/>
<dbReference type="AlphaFoldDB" id="I7MMI1"/>